<dbReference type="GO" id="GO:0046872">
    <property type="term" value="F:metal ion binding"/>
    <property type="evidence" value="ECO:0007669"/>
    <property type="project" value="InterPro"/>
</dbReference>
<dbReference type="GO" id="GO:0005737">
    <property type="term" value="C:cytoplasm"/>
    <property type="evidence" value="ECO:0007669"/>
    <property type="project" value="TreeGrafter"/>
</dbReference>
<dbReference type="PANTHER" id="PTHR23509:SF10">
    <property type="entry name" value="LD21067P"/>
    <property type="match status" value="1"/>
</dbReference>
<dbReference type="InterPro" id="IPR029058">
    <property type="entry name" value="AB_hydrolase_fold"/>
</dbReference>
<dbReference type="AlphaFoldDB" id="A0A087SC55"/>
<dbReference type="PROSITE" id="PS51043">
    <property type="entry name" value="DDHD"/>
    <property type="match status" value="1"/>
</dbReference>
<dbReference type="Pfam" id="PF02862">
    <property type="entry name" value="DDHD"/>
    <property type="match status" value="1"/>
</dbReference>
<dbReference type="EMBL" id="KL662090">
    <property type="protein sequence ID" value="KFM23309.1"/>
    <property type="molecule type" value="Genomic_DNA"/>
</dbReference>
<dbReference type="GeneID" id="23612396"/>
<sequence>MAQSQLVVDQMLGHQFRELEPAQVRWYSHRADYSPSSLASNPEVVHRGSVLRYNDLDSLALERAYRFVCDAYLDEQGVWAGDQLTPVLVRGGLSEVHLPTRLQSSSYFPAPRHRVLRGTWFAEKAPGDWVPLKESLAEQLEEGYRQQLWLPGRMSGKPGSSPVPVSGGRPTRAGAAEETLKGGKLELNTRVDRGLHALYAAPGEMYLCPSGTMAWITKRLGSEGRMRLRRGYVPPTQARGILEKEADLKAEAADAAASSTPVSHLILAVHGIGQTLSSASISTDTSTFRSIVREAEADLYPVGVAGRVEVLPVQWRRILDLRVDEVARGLIPPGLAALRQVLHATVVEVLLFLTPGYRDQMVAALVRALNAQITRFRDRNPGFKGKVSIMAHSLGSVLSYDVLCNQAAAAGAPGPESYLLTPPSPTTEIEELRKEVARLHALLSKQHQQGSDGAGTAVAVPALLFDVDCLILLGSPLPVFLAMRGINPEEGRGLGSLAAGDIQCSAPGQPHTWDGLPRARRLFNLYHPYDPVGHRLEPLAFGLEGAPGRALYVPLFRGSKRLHIGIQEFGEDMSSAASRLGAVPCQPRPCHGGAGGGRAEC</sequence>
<dbReference type="RefSeq" id="XP_011396179.1">
    <property type="nucleotide sequence ID" value="XM_011397877.1"/>
</dbReference>
<evidence type="ECO:0000256" key="1">
    <source>
        <dbReference type="SAM" id="MobiDB-lite"/>
    </source>
</evidence>
<name>A0A087SC55_AUXPR</name>
<dbReference type="Proteomes" id="UP000028924">
    <property type="component" value="Unassembled WGS sequence"/>
</dbReference>
<dbReference type="InterPro" id="IPR058055">
    <property type="entry name" value="PA-PLA1"/>
</dbReference>
<evidence type="ECO:0000313" key="4">
    <source>
        <dbReference type="Proteomes" id="UP000028924"/>
    </source>
</evidence>
<dbReference type="GO" id="GO:0004620">
    <property type="term" value="F:phospholipase activity"/>
    <property type="evidence" value="ECO:0007669"/>
    <property type="project" value="TreeGrafter"/>
</dbReference>
<dbReference type="eggNOG" id="KOG2308">
    <property type="taxonomic scope" value="Eukaryota"/>
</dbReference>
<feature type="region of interest" description="Disordered" evidence="1">
    <location>
        <begin position="151"/>
        <end position="176"/>
    </location>
</feature>
<evidence type="ECO:0000259" key="2">
    <source>
        <dbReference type="PROSITE" id="PS51043"/>
    </source>
</evidence>
<dbReference type="SUPFAM" id="SSF53474">
    <property type="entry name" value="alpha/beta-Hydrolases"/>
    <property type="match status" value="1"/>
</dbReference>
<dbReference type="PANTHER" id="PTHR23509">
    <property type="entry name" value="PA-PL1 PHOSPHOLIPASE FAMILY"/>
    <property type="match status" value="1"/>
</dbReference>
<dbReference type="STRING" id="3075.A0A087SC55"/>
<dbReference type="InterPro" id="IPR004177">
    <property type="entry name" value="DDHD_dom"/>
</dbReference>
<proteinExistence type="predicted"/>
<gene>
    <name evidence="3" type="ORF">F751_1005</name>
</gene>
<organism evidence="3 4">
    <name type="scientific">Auxenochlorella protothecoides</name>
    <name type="common">Green microalga</name>
    <name type="synonym">Chlorella protothecoides</name>
    <dbReference type="NCBI Taxonomy" id="3075"/>
    <lineage>
        <taxon>Eukaryota</taxon>
        <taxon>Viridiplantae</taxon>
        <taxon>Chlorophyta</taxon>
        <taxon>core chlorophytes</taxon>
        <taxon>Trebouxiophyceae</taxon>
        <taxon>Chlorellales</taxon>
        <taxon>Chlorellaceae</taxon>
        <taxon>Auxenochlorella</taxon>
    </lineage>
</organism>
<dbReference type="KEGG" id="apro:F751_1005"/>
<dbReference type="OrthoDB" id="431378at2759"/>
<evidence type="ECO:0000313" key="3">
    <source>
        <dbReference type="EMBL" id="KFM23309.1"/>
    </source>
</evidence>
<keyword evidence="4" id="KW-1185">Reference proteome</keyword>
<dbReference type="SMART" id="SM01127">
    <property type="entry name" value="DDHD"/>
    <property type="match status" value="1"/>
</dbReference>
<reference evidence="3 4" key="1">
    <citation type="journal article" date="2014" name="BMC Genomics">
        <title>Oil accumulation mechanisms of the oleaginous microalga Chlorella protothecoides revealed through its genome, transcriptomes, and proteomes.</title>
        <authorList>
            <person name="Gao C."/>
            <person name="Wang Y."/>
            <person name="Shen Y."/>
            <person name="Yan D."/>
            <person name="He X."/>
            <person name="Dai J."/>
            <person name="Wu Q."/>
        </authorList>
    </citation>
    <scope>NUCLEOTIDE SEQUENCE [LARGE SCALE GENOMIC DNA]</scope>
    <source>
        <strain evidence="3 4">0710</strain>
    </source>
</reference>
<feature type="domain" description="DDHD" evidence="2">
    <location>
        <begin position="463"/>
        <end position="601"/>
    </location>
</feature>
<accession>A0A087SC55</accession>
<protein>
    <submittedName>
        <fullName evidence="3">Phospholipase DDHD1</fullName>
    </submittedName>
</protein>
<feature type="compositionally biased region" description="Low complexity" evidence="1">
    <location>
        <begin position="155"/>
        <end position="170"/>
    </location>
</feature>